<proteinExistence type="predicted"/>
<protein>
    <submittedName>
        <fullName evidence="1">Uncharacterized protein</fullName>
    </submittedName>
</protein>
<organism evidence="1 2">
    <name type="scientific">Nephila pilipes</name>
    <name type="common">Giant wood spider</name>
    <name type="synonym">Nephila maculata</name>
    <dbReference type="NCBI Taxonomy" id="299642"/>
    <lineage>
        <taxon>Eukaryota</taxon>
        <taxon>Metazoa</taxon>
        <taxon>Ecdysozoa</taxon>
        <taxon>Arthropoda</taxon>
        <taxon>Chelicerata</taxon>
        <taxon>Arachnida</taxon>
        <taxon>Araneae</taxon>
        <taxon>Araneomorphae</taxon>
        <taxon>Entelegynae</taxon>
        <taxon>Araneoidea</taxon>
        <taxon>Nephilidae</taxon>
        <taxon>Nephila</taxon>
    </lineage>
</organism>
<keyword evidence="2" id="KW-1185">Reference proteome</keyword>
<name>A0A8X6QTL5_NEPPI</name>
<sequence length="82" mass="9330">MPNAEFKTLRRHNLTMARIITSDKTVLAGYFLPARLSNAKYAPDEVSTGPKDEKLLSAFVAKFKRSQSPSWERGEGSEQYFF</sequence>
<gene>
    <name evidence="1" type="ORF">NPIL_507131</name>
</gene>
<comment type="caution">
    <text evidence="1">The sequence shown here is derived from an EMBL/GenBank/DDBJ whole genome shotgun (WGS) entry which is preliminary data.</text>
</comment>
<evidence type="ECO:0000313" key="2">
    <source>
        <dbReference type="Proteomes" id="UP000887013"/>
    </source>
</evidence>
<evidence type="ECO:0000313" key="1">
    <source>
        <dbReference type="EMBL" id="GFU35950.1"/>
    </source>
</evidence>
<dbReference type="EMBL" id="BMAW01130657">
    <property type="protein sequence ID" value="GFU35950.1"/>
    <property type="molecule type" value="Genomic_DNA"/>
</dbReference>
<accession>A0A8X6QTL5</accession>
<reference evidence="1" key="1">
    <citation type="submission" date="2020-08" db="EMBL/GenBank/DDBJ databases">
        <title>Multicomponent nature underlies the extraordinary mechanical properties of spider dragline silk.</title>
        <authorList>
            <person name="Kono N."/>
            <person name="Nakamura H."/>
            <person name="Mori M."/>
            <person name="Yoshida Y."/>
            <person name="Ohtoshi R."/>
            <person name="Malay A.D."/>
            <person name="Moran D.A.P."/>
            <person name="Tomita M."/>
            <person name="Numata K."/>
            <person name="Arakawa K."/>
        </authorList>
    </citation>
    <scope>NUCLEOTIDE SEQUENCE</scope>
</reference>
<dbReference type="Proteomes" id="UP000887013">
    <property type="component" value="Unassembled WGS sequence"/>
</dbReference>
<dbReference type="AlphaFoldDB" id="A0A8X6QTL5"/>